<accession>G0LFR2</accession>
<dbReference type="CDD" id="cd00577">
    <property type="entry name" value="PCNA"/>
    <property type="match status" value="1"/>
</dbReference>
<dbReference type="GO" id="GO:0006272">
    <property type="term" value="P:leading strand elongation"/>
    <property type="evidence" value="ECO:0007669"/>
    <property type="project" value="TreeGrafter"/>
</dbReference>
<evidence type="ECO:0000256" key="4">
    <source>
        <dbReference type="HAMAP-Rule" id="MF_00317"/>
    </source>
</evidence>
<dbReference type="GO" id="GO:0006275">
    <property type="term" value="P:regulation of DNA replication"/>
    <property type="evidence" value="ECO:0007669"/>
    <property type="project" value="UniProtKB-UniRule"/>
</dbReference>
<comment type="function">
    <text evidence="4">Sliding clamp subunit that acts as a moving platform for DNA processing. Responsible for tethering the catalytic subunit of DNA polymerase and other proteins to DNA during high-speed replication.</text>
</comment>
<dbReference type="PANTHER" id="PTHR11352:SF0">
    <property type="entry name" value="PROLIFERATING CELL NUCLEAR ANTIGEN"/>
    <property type="match status" value="1"/>
</dbReference>
<feature type="domain" description="Proliferating cell nuclear antigen PCNA N-terminal" evidence="7">
    <location>
        <begin position="5"/>
        <end position="100"/>
    </location>
</feature>
<comment type="subunit">
    <text evidence="4">Homotrimer. The subunits circularize to form a toroid; DNA passes through its center. Replication factor C (RFC) is required to load the toroid on the DNA.</text>
</comment>
<sequence>MFKAIVGASTLQDALDSVSVLVDECKIRLNEGELAIRAVDPANVGMVDLALDTAAFESYTADDGVIGVNLSKLEDFIGMASGDQLVELELDEETRKLNIQMDGLSSTLALIDPDSIRQEPDIPDLDLAAEIMLEGAQLDRGIKAADMVSDHVRLRVAPDTEAYHIEAEGDTDDVDFRLDTDDLIALTAGEADSLFSLDYLKDMNKAIPKDAEVTIELGQEFPVKVHYGIAEGYGEITYMLAPRIQSD</sequence>
<evidence type="ECO:0000313" key="9">
    <source>
        <dbReference type="EMBL" id="CCC41825.1"/>
    </source>
</evidence>
<organism evidence="9 10">
    <name type="scientific">Haloquadratum walsbyi (strain DSM 16854 / JCM 12705 / C23)</name>
    <dbReference type="NCBI Taxonomy" id="768065"/>
    <lineage>
        <taxon>Archaea</taxon>
        <taxon>Methanobacteriati</taxon>
        <taxon>Methanobacteriota</taxon>
        <taxon>Stenosarchaea group</taxon>
        <taxon>Halobacteria</taxon>
        <taxon>Halobacteriales</taxon>
        <taxon>Haloferacaceae</taxon>
        <taxon>Haloquadratum</taxon>
    </lineage>
</organism>
<dbReference type="InterPro" id="IPR000730">
    <property type="entry name" value="Pr_cel_nuc_antig"/>
</dbReference>
<dbReference type="Pfam" id="PF02747">
    <property type="entry name" value="PCNA_C"/>
    <property type="match status" value="1"/>
</dbReference>
<dbReference type="PANTHER" id="PTHR11352">
    <property type="entry name" value="PROLIFERATING CELL NUCLEAR ANTIGEN"/>
    <property type="match status" value="1"/>
</dbReference>
<dbReference type="NCBIfam" id="NF002222">
    <property type="entry name" value="PRK01115.1-5"/>
    <property type="match status" value="1"/>
</dbReference>
<evidence type="ECO:0000313" key="10">
    <source>
        <dbReference type="Proteomes" id="UP000007954"/>
    </source>
</evidence>
<dbReference type="HAMAP" id="MF_00317">
    <property type="entry name" value="DNApol_clamp_arch"/>
    <property type="match status" value="1"/>
</dbReference>
<dbReference type="GeneID" id="12449009"/>
<dbReference type="RefSeq" id="WP_014557099.1">
    <property type="nucleotide sequence ID" value="NC_017459.1"/>
</dbReference>
<dbReference type="InterPro" id="IPR022648">
    <property type="entry name" value="Pr_cel_nuc_antig_N"/>
</dbReference>
<dbReference type="Proteomes" id="UP000007954">
    <property type="component" value="Chromosome"/>
</dbReference>
<evidence type="ECO:0000256" key="6">
    <source>
        <dbReference type="RuleBase" id="RU003673"/>
    </source>
</evidence>
<dbReference type="EMBL" id="FR746099">
    <property type="protein sequence ID" value="CCC41825.1"/>
    <property type="molecule type" value="Genomic_DNA"/>
</dbReference>
<dbReference type="Pfam" id="PF00705">
    <property type="entry name" value="PCNA_N"/>
    <property type="match status" value="1"/>
</dbReference>
<evidence type="ECO:0000259" key="8">
    <source>
        <dbReference type="Pfam" id="PF02747"/>
    </source>
</evidence>
<name>G0LFR2_HALWC</name>
<dbReference type="KEGG" id="hwc:Hqrw_4102"/>
<comment type="similarity">
    <text evidence="1 4 5">Belongs to the PCNA family.</text>
</comment>
<proteinExistence type="inferred from homology"/>
<evidence type="ECO:0000259" key="7">
    <source>
        <dbReference type="Pfam" id="PF00705"/>
    </source>
</evidence>
<evidence type="ECO:0000256" key="5">
    <source>
        <dbReference type="RuleBase" id="RU003671"/>
    </source>
</evidence>
<dbReference type="GO" id="GO:0030337">
    <property type="term" value="F:DNA polymerase processivity factor activity"/>
    <property type="evidence" value="ECO:0007669"/>
    <property type="project" value="UniProtKB-UniRule"/>
</dbReference>
<keyword evidence="2 4" id="KW-0235">DNA replication</keyword>
<dbReference type="GO" id="GO:0003677">
    <property type="term" value="F:DNA binding"/>
    <property type="evidence" value="ECO:0007669"/>
    <property type="project" value="UniProtKB-UniRule"/>
</dbReference>
<dbReference type="SUPFAM" id="SSF55979">
    <property type="entry name" value="DNA clamp"/>
    <property type="match status" value="2"/>
</dbReference>
<gene>
    <name evidence="4 9" type="primary">pcn</name>
    <name evidence="9" type="ordered locus">Hqrw_4102</name>
</gene>
<feature type="domain" description="Proliferating cell nuclear antigen PCNA C-terminal" evidence="8">
    <location>
        <begin position="122"/>
        <end position="242"/>
    </location>
</feature>
<dbReference type="Gene3D" id="3.70.10.10">
    <property type="match status" value="1"/>
</dbReference>
<comment type="function">
    <text evidence="6">Sliding clamp subunit. Responsible for tethering the catalytic subunit of DNA polymerase to DNA during high-speed replication.</text>
</comment>
<dbReference type="InterPro" id="IPR046938">
    <property type="entry name" value="DNA_clamp_sf"/>
</dbReference>
<evidence type="ECO:0000256" key="2">
    <source>
        <dbReference type="ARBA" id="ARBA00022705"/>
    </source>
</evidence>
<reference evidence="9 10" key="1">
    <citation type="journal article" date="2011" name="PLoS ONE">
        <title>Haloquadratum walsbyi: limited diversity in a global pond.</title>
        <authorList>
            <person name="Dyall-Smith M."/>
            <person name="Pfeiffer F."/>
            <person name="Klee K."/>
            <person name="Palm P."/>
            <person name="Gross K."/>
            <person name="Schuster S.C."/>
            <person name="Rampp M."/>
            <person name="Oesterhelt D."/>
        </authorList>
    </citation>
    <scope>NUCLEOTIDE SEQUENCE [LARGE SCALE GENOMIC DNA]</scope>
    <source>
        <strain evidence="10">DSM 16854 / JCM 12705 / C23</strain>
    </source>
</reference>
<dbReference type="PRINTS" id="PR00339">
    <property type="entry name" value="PCNACYCLIN"/>
</dbReference>
<evidence type="ECO:0000256" key="3">
    <source>
        <dbReference type="ARBA" id="ARBA00023125"/>
    </source>
</evidence>
<dbReference type="OrthoDB" id="14749at2157"/>
<dbReference type="HOGENOM" id="CLU_043978_1_1_2"/>
<protein>
    <recommendedName>
        <fullName evidence="4">DNA polymerase sliding clamp</fullName>
    </recommendedName>
    <alternativeName>
        <fullName evidence="4">Proliferating cell nuclear antigen homolog</fullName>
        <shortName evidence="4">PCNA</shortName>
    </alternativeName>
</protein>
<evidence type="ECO:0000256" key="1">
    <source>
        <dbReference type="ARBA" id="ARBA00010462"/>
    </source>
</evidence>
<dbReference type="AlphaFoldDB" id="G0LFR2"/>
<dbReference type="InterPro" id="IPR022649">
    <property type="entry name" value="Pr_cel_nuc_antig_C"/>
</dbReference>
<keyword evidence="3 4" id="KW-0238">DNA-binding</keyword>